<reference evidence="5" key="2">
    <citation type="journal article" date="2021" name="PeerJ">
        <title>Extensive microbial diversity within the chicken gut microbiome revealed by metagenomics and culture.</title>
        <authorList>
            <person name="Gilroy R."/>
            <person name="Ravi A."/>
            <person name="Getino M."/>
            <person name="Pursley I."/>
            <person name="Horton D.L."/>
            <person name="Alikhan N.F."/>
            <person name="Baker D."/>
            <person name="Gharbi K."/>
            <person name="Hall N."/>
            <person name="Watson M."/>
            <person name="Adriaenssens E.M."/>
            <person name="Foster-Nyarko E."/>
            <person name="Jarju S."/>
            <person name="Secka A."/>
            <person name="Antonio M."/>
            <person name="Oren A."/>
            <person name="Chaudhuri R.R."/>
            <person name="La Ragione R."/>
            <person name="Hildebrand F."/>
            <person name="Pallen M.J."/>
        </authorList>
    </citation>
    <scope>NUCLEOTIDE SEQUENCE</scope>
    <source>
        <strain evidence="5">3924</strain>
    </source>
</reference>
<evidence type="ECO:0000256" key="2">
    <source>
        <dbReference type="ARBA" id="ARBA00022679"/>
    </source>
</evidence>
<dbReference type="InterPro" id="IPR052700">
    <property type="entry name" value="Carb_kinase_PfkB-like"/>
</dbReference>
<evidence type="ECO:0000313" key="5">
    <source>
        <dbReference type="EMBL" id="MBO8440187.1"/>
    </source>
</evidence>
<sequence length="323" mass="34643">MKKVIGIGNALVDILSMTETDEALCALGYPKGSMQLIDEEVMRKIERAVSPLEKRTVAGGSAANTINGIAKLGAEAAFIGKVGQDDVGGLFRRDIATNGVRPLLLQGVRPSGRCNVLVSKDGERTMFTYLGAADELCADDLTVEMFRGYDILHIEGYLVQNYGLIEAAGRMAKTAGLTVSLDMASFNIVEENRPFLREFVGKYVDIVFANEEEAFAFTGRRGEDAAEEIATKSDIAVVKMGGRGSVVRSREEVWRVGPNPVRCVDTTGAGDLYAAGFLYGVARGVTLEECALIGSACAEAVIQTVGARLPDNEWARIKSMLSA</sequence>
<accession>A0A940DLW0</accession>
<name>A0A940DLW0_9BACT</name>
<dbReference type="CDD" id="cd01168">
    <property type="entry name" value="adenosine_kinase"/>
    <property type="match status" value="1"/>
</dbReference>
<keyword evidence="2" id="KW-0808">Transferase</keyword>
<dbReference type="PROSITE" id="PS00584">
    <property type="entry name" value="PFKB_KINASES_2"/>
    <property type="match status" value="1"/>
</dbReference>
<evidence type="ECO:0000256" key="1">
    <source>
        <dbReference type="ARBA" id="ARBA00010688"/>
    </source>
</evidence>
<comment type="similarity">
    <text evidence="1">Belongs to the carbohydrate kinase PfkB family.</text>
</comment>
<dbReference type="EMBL" id="JADIMV010000102">
    <property type="protein sequence ID" value="MBO8440187.1"/>
    <property type="molecule type" value="Genomic_DNA"/>
</dbReference>
<dbReference type="InterPro" id="IPR029056">
    <property type="entry name" value="Ribokinase-like"/>
</dbReference>
<dbReference type="Proteomes" id="UP000712007">
    <property type="component" value="Unassembled WGS sequence"/>
</dbReference>
<protein>
    <submittedName>
        <fullName evidence="5">Adenosine kinase</fullName>
    </submittedName>
</protein>
<evidence type="ECO:0000313" key="6">
    <source>
        <dbReference type="Proteomes" id="UP000712007"/>
    </source>
</evidence>
<dbReference type="PANTHER" id="PTHR43320">
    <property type="entry name" value="SUGAR KINASE"/>
    <property type="match status" value="1"/>
</dbReference>
<evidence type="ECO:0000256" key="3">
    <source>
        <dbReference type="ARBA" id="ARBA00022777"/>
    </source>
</evidence>
<feature type="domain" description="Carbohydrate kinase PfkB" evidence="4">
    <location>
        <begin position="55"/>
        <end position="310"/>
    </location>
</feature>
<gene>
    <name evidence="5" type="ORF">IAC51_05995</name>
</gene>
<dbReference type="Gene3D" id="3.40.1190.20">
    <property type="match status" value="1"/>
</dbReference>
<dbReference type="GO" id="GO:0016301">
    <property type="term" value="F:kinase activity"/>
    <property type="evidence" value="ECO:0007669"/>
    <property type="project" value="UniProtKB-KW"/>
</dbReference>
<reference evidence="5" key="1">
    <citation type="submission" date="2020-10" db="EMBL/GenBank/DDBJ databases">
        <authorList>
            <person name="Gilroy R."/>
        </authorList>
    </citation>
    <scope>NUCLEOTIDE SEQUENCE</scope>
    <source>
        <strain evidence="5">3924</strain>
    </source>
</reference>
<organism evidence="5 6">
    <name type="scientific">Candidatus Aphodosoma intestinipullorum</name>
    <dbReference type="NCBI Taxonomy" id="2840674"/>
    <lineage>
        <taxon>Bacteria</taxon>
        <taxon>Pseudomonadati</taxon>
        <taxon>Bacteroidota</taxon>
        <taxon>Bacteroidia</taxon>
        <taxon>Bacteroidales</taxon>
        <taxon>Candidatus Aphodosoma</taxon>
    </lineage>
</organism>
<dbReference type="InterPro" id="IPR002173">
    <property type="entry name" value="Carboh/pur_kinase_PfkB_CS"/>
</dbReference>
<evidence type="ECO:0000259" key="4">
    <source>
        <dbReference type="Pfam" id="PF00294"/>
    </source>
</evidence>
<dbReference type="PANTHER" id="PTHR43320:SF3">
    <property type="entry name" value="CARBOHYDRATE KINASE PFKB DOMAIN-CONTAINING PROTEIN"/>
    <property type="match status" value="1"/>
</dbReference>
<dbReference type="InterPro" id="IPR011611">
    <property type="entry name" value="PfkB_dom"/>
</dbReference>
<dbReference type="Pfam" id="PF00294">
    <property type="entry name" value="PfkB"/>
    <property type="match status" value="1"/>
</dbReference>
<dbReference type="SUPFAM" id="SSF53613">
    <property type="entry name" value="Ribokinase-like"/>
    <property type="match status" value="1"/>
</dbReference>
<dbReference type="AlphaFoldDB" id="A0A940DLW0"/>
<proteinExistence type="inferred from homology"/>
<comment type="caution">
    <text evidence="5">The sequence shown here is derived from an EMBL/GenBank/DDBJ whole genome shotgun (WGS) entry which is preliminary data.</text>
</comment>
<keyword evidence="3 5" id="KW-0418">Kinase</keyword>